<keyword evidence="3" id="KW-1185">Reference proteome</keyword>
<accession>A0A2W0H9F1</accession>
<dbReference type="Proteomes" id="UP000248066">
    <property type="component" value="Unassembled WGS sequence"/>
</dbReference>
<sequence>MEEIFWEASPAEMRKGFIYDNGRYICLVCGAWHEEGVIYQSGTRFLDAGKAAVQHVSDEHGSMEERILSLSKKQTGLSDVQSEVMARMLKGETDDTIAEGLGFTSVSTVRQYRFKFREKARQARVLLALMESVEQNRSAGPAHRGAKMVDERWETTEAEAEKFLSTYIDPVSGKIKQFPRKEKRKIVILKYLTRKFDPSATYTEKEVSELLEKYYDDFATLRRYLIEYGFMKRNQDGSRYYVDPAFKS</sequence>
<name>A0A2W0H9F1_9BACI</name>
<proteinExistence type="predicted"/>
<dbReference type="EMBL" id="PDOF01000001">
    <property type="protein sequence ID" value="PYZ97396.1"/>
    <property type="molecule type" value="Genomic_DNA"/>
</dbReference>
<comment type="caution">
    <text evidence="2">The sequence shown here is derived from an EMBL/GenBank/DDBJ whole genome shotgun (WGS) entry which is preliminary data.</text>
</comment>
<protein>
    <submittedName>
        <fullName evidence="2">Transcriptional regulator</fullName>
    </submittedName>
</protein>
<dbReference type="Pfam" id="PF09860">
    <property type="entry name" value="DUF2087"/>
    <property type="match status" value="1"/>
</dbReference>
<evidence type="ECO:0000313" key="3">
    <source>
        <dbReference type="Proteomes" id="UP000248066"/>
    </source>
</evidence>
<gene>
    <name evidence="2" type="ORF">CR205_01990</name>
</gene>
<evidence type="ECO:0000313" key="2">
    <source>
        <dbReference type="EMBL" id="PYZ97396.1"/>
    </source>
</evidence>
<dbReference type="AlphaFoldDB" id="A0A2W0H9F1"/>
<feature type="domain" description="DUF2087" evidence="1">
    <location>
        <begin position="174"/>
        <end position="241"/>
    </location>
</feature>
<dbReference type="RefSeq" id="WP_110516431.1">
    <property type="nucleotide sequence ID" value="NZ_PDOF01000001.1"/>
</dbReference>
<dbReference type="OrthoDB" id="9789954at2"/>
<organism evidence="2 3">
    <name type="scientific">Alteribacter lacisalsi</name>
    <dbReference type="NCBI Taxonomy" id="2045244"/>
    <lineage>
        <taxon>Bacteria</taxon>
        <taxon>Bacillati</taxon>
        <taxon>Bacillota</taxon>
        <taxon>Bacilli</taxon>
        <taxon>Bacillales</taxon>
        <taxon>Bacillaceae</taxon>
        <taxon>Alteribacter</taxon>
    </lineage>
</organism>
<evidence type="ECO:0000259" key="1">
    <source>
        <dbReference type="Pfam" id="PF09860"/>
    </source>
</evidence>
<reference evidence="2 3" key="1">
    <citation type="submission" date="2017-10" db="EMBL/GenBank/DDBJ databases">
        <title>Bacillus sp. nov., a halophilic bacterium isolated from a Yangshapao Lake.</title>
        <authorList>
            <person name="Wang H."/>
        </authorList>
    </citation>
    <scope>NUCLEOTIDE SEQUENCE [LARGE SCALE GENOMIC DNA]</scope>
    <source>
        <strain evidence="2 3">YSP-3</strain>
    </source>
</reference>
<dbReference type="InterPro" id="IPR018656">
    <property type="entry name" value="DUF2087"/>
</dbReference>